<comment type="caution">
    <text evidence="2">The sequence shown here is derived from an EMBL/GenBank/DDBJ whole genome shotgun (WGS) entry which is preliminary data.</text>
</comment>
<proteinExistence type="predicted"/>
<dbReference type="RefSeq" id="WP_232138050.1">
    <property type="nucleotide sequence ID" value="NZ_CP089507.1"/>
</dbReference>
<feature type="transmembrane region" description="Helical" evidence="1">
    <location>
        <begin position="46"/>
        <end position="67"/>
    </location>
</feature>
<sequence>MFRIANASPDVDVPADAALHTLLIGALCLGAVALLSFPGLRTGVTAVGWPPLWLIGMPAVAWLTLFLRRLPRRRKLASSAVLRRRRPGLAQAQRRPVSRRRGRISVRAALIAAGLLPLLR</sequence>
<dbReference type="EMBL" id="JAJQKU010000007">
    <property type="protein sequence ID" value="MCD9098687.1"/>
    <property type="molecule type" value="Genomic_DNA"/>
</dbReference>
<gene>
    <name evidence="2" type="ORF">LTT95_17275</name>
</gene>
<keyword evidence="3" id="KW-1185">Reference proteome</keyword>
<evidence type="ECO:0000256" key="1">
    <source>
        <dbReference type="SAM" id="Phobius"/>
    </source>
</evidence>
<evidence type="ECO:0000313" key="3">
    <source>
        <dbReference type="Proteomes" id="UP001430360"/>
    </source>
</evidence>
<name>A0ABS8UIK7_9GAMM</name>
<keyword evidence="1" id="KW-1133">Transmembrane helix</keyword>
<reference evidence="2" key="1">
    <citation type="submission" date="2021-12" db="EMBL/GenBank/DDBJ databases">
        <authorList>
            <person name="Ulrich A."/>
        </authorList>
    </citation>
    <scope>NUCLEOTIDE SEQUENCE</scope>
    <source>
        <strain evidence="2">A1P009</strain>
    </source>
</reference>
<accession>A0ABS8UIK7</accession>
<feature type="transmembrane region" description="Helical" evidence="1">
    <location>
        <begin position="21"/>
        <end position="40"/>
    </location>
</feature>
<dbReference type="Proteomes" id="UP001430360">
    <property type="component" value="Unassembled WGS sequence"/>
</dbReference>
<organism evidence="2 3">
    <name type="scientific">Luteimonas fraxinea</name>
    <dbReference type="NCBI Taxonomy" id="2901869"/>
    <lineage>
        <taxon>Bacteria</taxon>
        <taxon>Pseudomonadati</taxon>
        <taxon>Pseudomonadota</taxon>
        <taxon>Gammaproteobacteria</taxon>
        <taxon>Lysobacterales</taxon>
        <taxon>Lysobacteraceae</taxon>
        <taxon>Luteimonas</taxon>
    </lineage>
</organism>
<protein>
    <submittedName>
        <fullName evidence="2">Uncharacterized protein</fullName>
    </submittedName>
</protein>
<keyword evidence="1" id="KW-0472">Membrane</keyword>
<evidence type="ECO:0000313" key="2">
    <source>
        <dbReference type="EMBL" id="MCD9098687.1"/>
    </source>
</evidence>
<keyword evidence="1" id="KW-0812">Transmembrane</keyword>
<reference evidence="2" key="2">
    <citation type="journal article" date="2022" name="Syst. Appl. Microbiol.">
        <title>Physiological and genomic characterisation of Luteimonas fraxinea sp. nov., a bacterial species associated with trees tolerant to ash dieback.</title>
        <authorList>
            <person name="Ulrich K."/>
            <person name="Becker R."/>
            <person name="Behrendt U."/>
            <person name="Kube M."/>
            <person name="Schneck V."/>
            <person name="Ulrich A."/>
        </authorList>
    </citation>
    <scope>NUCLEOTIDE SEQUENCE</scope>
    <source>
        <strain evidence="2">A1P009</strain>
    </source>
</reference>